<dbReference type="InterPro" id="IPR052895">
    <property type="entry name" value="HetReg/Transcr_Mod"/>
</dbReference>
<dbReference type="Proteomes" id="UP001274830">
    <property type="component" value="Unassembled WGS sequence"/>
</dbReference>
<dbReference type="PANTHER" id="PTHR24148:SF64">
    <property type="entry name" value="HETEROKARYON INCOMPATIBILITY DOMAIN-CONTAINING PROTEIN"/>
    <property type="match status" value="1"/>
</dbReference>
<comment type="caution">
    <text evidence="1">The sequence shown here is derived from an EMBL/GenBank/DDBJ whole genome shotgun (WGS) entry which is preliminary data.</text>
</comment>
<protein>
    <submittedName>
        <fullName evidence="1">Uncharacterized protein</fullName>
    </submittedName>
</protein>
<dbReference type="AlphaFoldDB" id="A0AAE0WMD5"/>
<accession>A0AAE0WMD5</accession>
<sequence length="430" mass="48546">MASDLKVLYGAHDDTTLSLALMEWQLGQAHRMATDPRDLIYCLFGMAKAILPEAEIPLVPAYNMAVEDVFTGFTAILLDWLPYRTVLSLVADKPHHDSYVQRLPSWVPDFSTVSEVSTTIQRTLMKNTQDLPDLLPGYDEPESSWLSINRGKLMLLARPVGDLDHMFQLGWYNSAGPRSTSSRYLQDIAGMTAVLQGCQGLIAQRKWECLVPFLRILCFNVPTIVSDPVFITLWRKLLSIVRLEPRRMSTKWSLPREVTDAADDLAGMFEELKGVSFVPTPTQVEAEEKTLDILISMVDVVDTEVALQCQKQLKALWPEHFTTEDIIAHSSEDAGEHEETRYVEELFEREFEAFRALYTQGVDPRDRANDTFFTTARGIVGRAIGRLLPGDQLWLIFRAKVPYVLRPTSDGQYILVGEALVHDTRNGGPL</sequence>
<evidence type="ECO:0000313" key="1">
    <source>
        <dbReference type="EMBL" id="KAK3674372.1"/>
    </source>
</evidence>
<keyword evidence="2" id="KW-1185">Reference proteome</keyword>
<name>A0AAE0WMD5_9PEZI</name>
<dbReference type="PANTHER" id="PTHR24148">
    <property type="entry name" value="ANKYRIN REPEAT DOMAIN-CONTAINING PROTEIN 39 HOMOLOG-RELATED"/>
    <property type="match status" value="1"/>
</dbReference>
<dbReference type="EMBL" id="JAUTXT010000020">
    <property type="protein sequence ID" value="KAK3674372.1"/>
    <property type="molecule type" value="Genomic_DNA"/>
</dbReference>
<evidence type="ECO:0000313" key="2">
    <source>
        <dbReference type="Proteomes" id="UP001274830"/>
    </source>
</evidence>
<proteinExistence type="predicted"/>
<organism evidence="1 2">
    <name type="scientific">Recurvomyces mirabilis</name>
    <dbReference type="NCBI Taxonomy" id="574656"/>
    <lineage>
        <taxon>Eukaryota</taxon>
        <taxon>Fungi</taxon>
        <taxon>Dikarya</taxon>
        <taxon>Ascomycota</taxon>
        <taxon>Pezizomycotina</taxon>
        <taxon>Dothideomycetes</taxon>
        <taxon>Dothideomycetidae</taxon>
        <taxon>Mycosphaerellales</taxon>
        <taxon>Teratosphaeriaceae</taxon>
        <taxon>Recurvomyces</taxon>
    </lineage>
</organism>
<gene>
    <name evidence="1" type="ORF">LTR78_005841</name>
</gene>
<reference evidence="1" key="1">
    <citation type="submission" date="2023-07" db="EMBL/GenBank/DDBJ databases">
        <title>Black Yeasts Isolated from many extreme environments.</title>
        <authorList>
            <person name="Coleine C."/>
            <person name="Stajich J.E."/>
            <person name="Selbmann L."/>
        </authorList>
    </citation>
    <scope>NUCLEOTIDE SEQUENCE</scope>
    <source>
        <strain evidence="1">CCFEE 5485</strain>
    </source>
</reference>